<dbReference type="EMBL" id="JRKL02001292">
    <property type="protein sequence ID" value="KAF3964905.1"/>
    <property type="molecule type" value="Genomic_DNA"/>
</dbReference>
<proteinExistence type="predicted"/>
<comment type="caution">
    <text evidence="1">The sequence shown here is derived from an EMBL/GenBank/DDBJ whole genome shotgun (WGS) entry which is preliminary data.</text>
</comment>
<dbReference type="AlphaFoldDB" id="A0A8J4R5T9"/>
<dbReference type="Proteomes" id="UP000737018">
    <property type="component" value="Unassembled WGS sequence"/>
</dbReference>
<gene>
    <name evidence="1" type="ORF">CMV_010853</name>
</gene>
<keyword evidence="2" id="KW-1185">Reference proteome</keyword>
<organism evidence="1 2">
    <name type="scientific">Castanea mollissima</name>
    <name type="common">Chinese chestnut</name>
    <dbReference type="NCBI Taxonomy" id="60419"/>
    <lineage>
        <taxon>Eukaryota</taxon>
        <taxon>Viridiplantae</taxon>
        <taxon>Streptophyta</taxon>
        <taxon>Embryophyta</taxon>
        <taxon>Tracheophyta</taxon>
        <taxon>Spermatophyta</taxon>
        <taxon>Magnoliopsida</taxon>
        <taxon>eudicotyledons</taxon>
        <taxon>Gunneridae</taxon>
        <taxon>Pentapetalae</taxon>
        <taxon>rosids</taxon>
        <taxon>fabids</taxon>
        <taxon>Fagales</taxon>
        <taxon>Fagaceae</taxon>
        <taxon>Castanea</taxon>
    </lineage>
</organism>
<accession>A0A8J4R5T9</accession>
<evidence type="ECO:0000313" key="1">
    <source>
        <dbReference type="EMBL" id="KAF3964905.1"/>
    </source>
</evidence>
<sequence>MCDHPDIYGGPHTDTMQLCDSSSICFGNTDGFNHEANNFHRKSGKCTTKVAPQSKEKHKPESTFNQYARIPNAFHVSCPSLSLLSR</sequence>
<reference evidence="1" key="1">
    <citation type="submission" date="2020-03" db="EMBL/GenBank/DDBJ databases">
        <title>Castanea mollissima Vanexum genome sequencing.</title>
        <authorList>
            <person name="Staton M."/>
        </authorList>
    </citation>
    <scope>NUCLEOTIDE SEQUENCE</scope>
    <source>
        <tissue evidence="1">Leaf</tissue>
    </source>
</reference>
<protein>
    <submittedName>
        <fullName evidence="1">Uncharacterized protein</fullName>
    </submittedName>
</protein>
<name>A0A8J4R5T9_9ROSI</name>
<evidence type="ECO:0000313" key="2">
    <source>
        <dbReference type="Proteomes" id="UP000737018"/>
    </source>
</evidence>